<feature type="transmembrane region" description="Helical" evidence="7">
    <location>
        <begin position="204"/>
        <end position="235"/>
    </location>
</feature>
<dbReference type="AlphaFoldDB" id="A0A937URK7"/>
<feature type="transmembrane region" description="Helical" evidence="7">
    <location>
        <begin position="136"/>
        <end position="155"/>
    </location>
</feature>
<organism evidence="9 10">
    <name type="scientific">Frankia nepalensis</name>
    <dbReference type="NCBI Taxonomy" id="1836974"/>
    <lineage>
        <taxon>Bacteria</taxon>
        <taxon>Bacillati</taxon>
        <taxon>Actinomycetota</taxon>
        <taxon>Actinomycetes</taxon>
        <taxon>Frankiales</taxon>
        <taxon>Frankiaceae</taxon>
        <taxon>Frankia</taxon>
    </lineage>
</organism>
<keyword evidence="10" id="KW-1185">Reference proteome</keyword>
<evidence type="ECO:0000256" key="2">
    <source>
        <dbReference type="ARBA" id="ARBA00022448"/>
    </source>
</evidence>
<evidence type="ECO:0000256" key="4">
    <source>
        <dbReference type="ARBA" id="ARBA00022692"/>
    </source>
</evidence>
<accession>A0A937URK7</accession>
<evidence type="ECO:0000313" key="9">
    <source>
        <dbReference type="EMBL" id="MBL7627871.1"/>
    </source>
</evidence>
<feature type="transmembrane region" description="Helical" evidence="7">
    <location>
        <begin position="255"/>
        <end position="282"/>
    </location>
</feature>
<keyword evidence="4 7" id="KW-0812">Transmembrane</keyword>
<feature type="transmembrane region" description="Helical" evidence="7">
    <location>
        <begin position="477"/>
        <end position="498"/>
    </location>
</feature>
<comment type="similarity">
    <text evidence="7">Belongs to the binding-protein-dependent transport system permease family.</text>
</comment>
<dbReference type="EMBL" id="JAEACQ010000164">
    <property type="protein sequence ID" value="MBL7627871.1"/>
    <property type="molecule type" value="Genomic_DNA"/>
</dbReference>
<dbReference type="Pfam" id="PF00528">
    <property type="entry name" value="BPD_transp_1"/>
    <property type="match status" value="2"/>
</dbReference>
<evidence type="ECO:0000256" key="5">
    <source>
        <dbReference type="ARBA" id="ARBA00022989"/>
    </source>
</evidence>
<feature type="transmembrane region" description="Helical" evidence="7">
    <location>
        <begin position="518"/>
        <end position="536"/>
    </location>
</feature>
<gene>
    <name evidence="9" type="ORF">I7412_11940</name>
</gene>
<dbReference type="Gene3D" id="1.10.3720.10">
    <property type="entry name" value="MetI-like"/>
    <property type="match status" value="2"/>
</dbReference>
<feature type="transmembrane region" description="Helical" evidence="7">
    <location>
        <begin position="42"/>
        <end position="60"/>
    </location>
</feature>
<feature type="transmembrane region" description="Helical" evidence="7">
    <location>
        <begin position="103"/>
        <end position="124"/>
    </location>
</feature>
<keyword evidence="5 7" id="KW-1133">Transmembrane helix</keyword>
<dbReference type="InterPro" id="IPR035906">
    <property type="entry name" value="MetI-like_sf"/>
</dbReference>
<keyword evidence="3" id="KW-1003">Cell membrane</keyword>
<feature type="transmembrane region" description="Helical" evidence="7">
    <location>
        <begin position="161"/>
        <end position="183"/>
    </location>
</feature>
<dbReference type="SUPFAM" id="SSF161098">
    <property type="entry name" value="MetI-like"/>
    <property type="match status" value="2"/>
</dbReference>
<name>A0A937URK7_9ACTN</name>
<feature type="transmembrane region" description="Helical" evidence="7">
    <location>
        <begin position="302"/>
        <end position="324"/>
    </location>
</feature>
<feature type="domain" description="ABC transmembrane type-1" evidence="8">
    <location>
        <begin position="92"/>
        <end position="279"/>
    </location>
</feature>
<dbReference type="PROSITE" id="PS50928">
    <property type="entry name" value="ABC_TM1"/>
    <property type="match status" value="2"/>
</dbReference>
<keyword evidence="6 7" id="KW-0472">Membrane</keyword>
<proteinExistence type="inferred from homology"/>
<feature type="transmembrane region" description="Helical" evidence="7">
    <location>
        <begin position="364"/>
        <end position="383"/>
    </location>
</feature>
<evidence type="ECO:0000259" key="8">
    <source>
        <dbReference type="PROSITE" id="PS50928"/>
    </source>
</evidence>
<feature type="domain" description="ABC transmembrane type-1" evidence="8">
    <location>
        <begin position="356"/>
        <end position="536"/>
    </location>
</feature>
<reference evidence="9" key="1">
    <citation type="submission" date="2020-12" db="EMBL/GenBank/DDBJ databases">
        <title>Genomic characterization of non-nitrogen-fixing Frankia strains.</title>
        <authorList>
            <person name="Carlos-Shanley C."/>
            <person name="Guerra T."/>
            <person name="Hahn D."/>
        </authorList>
    </citation>
    <scope>NUCLEOTIDE SEQUENCE</scope>
    <source>
        <strain evidence="9">CN6</strain>
    </source>
</reference>
<evidence type="ECO:0000256" key="3">
    <source>
        <dbReference type="ARBA" id="ARBA00022475"/>
    </source>
</evidence>
<evidence type="ECO:0000256" key="7">
    <source>
        <dbReference type="RuleBase" id="RU363032"/>
    </source>
</evidence>
<dbReference type="GO" id="GO:0055085">
    <property type="term" value="P:transmembrane transport"/>
    <property type="evidence" value="ECO:0007669"/>
    <property type="project" value="InterPro"/>
</dbReference>
<sequence>MSEHVLSEPVLSERASSERASSGHLGAAVGAIRRGPSRLARAGGSSLLPVLGAIAFVALWEWTGRAGVFGKTWLPLTTILDEFSRPGRAELIGRAARATFSRAALGFGAGFALAVAAASLGSILPRARSAIGGAAIALNSIPWIALAPLLMIVVPRDRTPVVIAGLAVFFPVFVTVSAGLAGATRGQEDLLGALGAPRRRHWLLVRLPTATPSLVLAVKLALPSAIIGAVFGEWFGASRGLGLLLLTSMQNYRPALLWSVCLLIAAVTMVGFGLLSLIELGVERRFALRATDTVALPPRSGAGWRGIVGWLAFAVVAVAGWAAYVRVSGVSPLLVPAPGRVWNELADAPGLFLRSALYTLRLGLGGWLIGLAVGALLAVATWWSGLLRGLLTPMVIVARTAPTLALLPAVAAVIGYNDWSIVAICVLITFFPAFAYTLKGLRMSADGALDLLATVGAPRARRFLFVVLPASLRDMVVAMRLTAGVCVIAAVVGEYLIGQRGLGRLFADAMGRQNIGRAWAVALSIVLLSMVAFAAADRIGRAVSARMS</sequence>
<evidence type="ECO:0000313" key="10">
    <source>
        <dbReference type="Proteomes" id="UP000604475"/>
    </source>
</evidence>
<comment type="caution">
    <text evidence="9">The sequence shown here is derived from an EMBL/GenBank/DDBJ whole genome shotgun (WGS) entry which is preliminary data.</text>
</comment>
<keyword evidence="2 7" id="KW-0813">Transport</keyword>
<dbReference type="GO" id="GO:0005886">
    <property type="term" value="C:plasma membrane"/>
    <property type="evidence" value="ECO:0007669"/>
    <property type="project" value="UniProtKB-SubCell"/>
</dbReference>
<dbReference type="PANTHER" id="PTHR30151:SF41">
    <property type="entry name" value="ABC TRANSPORTER PERMEASE PROTEIN"/>
    <property type="match status" value="1"/>
</dbReference>
<dbReference type="RefSeq" id="WP_203000969.1">
    <property type="nucleotide sequence ID" value="NZ_JADWYU010000199.1"/>
</dbReference>
<dbReference type="InterPro" id="IPR000515">
    <property type="entry name" value="MetI-like"/>
</dbReference>
<evidence type="ECO:0000256" key="1">
    <source>
        <dbReference type="ARBA" id="ARBA00004651"/>
    </source>
</evidence>
<dbReference type="PANTHER" id="PTHR30151">
    <property type="entry name" value="ALKANE SULFONATE ABC TRANSPORTER-RELATED, MEMBRANE SUBUNIT"/>
    <property type="match status" value="1"/>
</dbReference>
<protein>
    <submittedName>
        <fullName evidence="9">ABC transporter permease subunit</fullName>
    </submittedName>
</protein>
<evidence type="ECO:0000256" key="6">
    <source>
        <dbReference type="ARBA" id="ARBA00023136"/>
    </source>
</evidence>
<feature type="transmembrane region" description="Helical" evidence="7">
    <location>
        <begin position="419"/>
        <end position="438"/>
    </location>
</feature>
<comment type="subcellular location">
    <subcellularLocation>
        <location evidence="1 7">Cell membrane</location>
        <topology evidence="1 7">Multi-pass membrane protein</topology>
    </subcellularLocation>
</comment>
<feature type="transmembrane region" description="Helical" evidence="7">
    <location>
        <begin position="390"/>
        <end position="413"/>
    </location>
</feature>
<dbReference type="Proteomes" id="UP000604475">
    <property type="component" value="Unassembled WGS sequence"/>
</dbReference>